<dbReference type="AlphaFoldDB" id="A0A9P9WW99"/>
<dbReference type="Gene3D" id="1.20.1250.20">
    <property type="entry name" value="MFS general substrate transporter like domains"/>
    <property type="match status" value="1"/>
</dbReference>
<dbReference type="InterPro" id="IPR036259">
    <property type="entry name" value="MFS_trans_sf"/>
</dbReference>
<evidence type="ECO:0000256" key="3">
    <source>
        <dbReference type="ARBA" id="ARBA00022692"/>
    </source>
</evidence>
<feature type="transmembrane region" description="Helical" evidence="7">
    <location>
        <begin position="173"/>
        <end position="190"/>
    </location>
</feature>
<dbReference type="GO" id="GO:0016020">
    <property type="term" value="C:membrane"/>
    <property type="evidence" value="ECO:0007669"/>
    <property type="project" value="UniProtKB-SubCell"/>
</dbReference>
<comment type="subcellular location">
    <subcellularLocation>
        <location evidence="1">Membrane</location>
        <topology evidence="1">Multi-pass membrane protein</topology>
    </subcellularLocation>
</comment>
<comment type="similarity">
    <text evidence="2">Belongs to the major facilitator superfamily. Proton-dependent oligopeptide transporter (POT/PTR) (TC 2.A.17) family.</text>
</comment>
<feature type="transmembrane region" description="Helical" evidence="7">
    <location>
        <begin position="418"/>
        <end position="440"/>
    </location>
</feature>
<feature type="transmembrane region" description="Helical" evidence="7">
    <location>
        <begin position="339"/>
        <end position="363"/>
    </location>
</feature>
<evidence type="ECO:0000256" key="4">
    <source>
        <dbReference type="ARBA" id="ARBA00022989"/>
    </source>
</evidence>
<evidence type="ECO:0000256" key="5">
    <source>
        <dbReference type="ARBA" id="ARBA00023136"/>
    </source>
</evidence>
<evidence type="ECO:0000313" key="8">
    <source>
        <dbReference type="EMBL" id="KAI1880373.1"/>
    </source>
</evidence>
<feature type="transmembrane region" description="Helical" evidence="7">
    <location>
        <begin position="460"/>
        <end position="481"/>
    </location>
</feature>
<feature type="transmembrane region" description="Helical" evidence="7">
    <location>
        <begin position="231"/>
        <end position="250"/>
    </location>
</feature>
<accession>A0A9P9WW99</accession>
<dbReference type="GO" id="GO:0022857">
    <property type="term" value="F:transmembrane transporter activity"/>
    <property type="evidence" value="ECO:0007669"/>
    <property type="project" value="InterPro"/>
</dbReference>
<evidence type="ECO:0000256" key="6">
    <source>
        <dbReference type="SAM" id="MobiDB-lite"/>
    </source>
</evidence>
<keyword evidence="9" id="KW-1185">Reference proteome</keyword>
<feature type="transmembrane region" description="Helical" evidence="7">
    <location>
        <begin position="383"/>
        <end position="406"/>
    </location>
</feature>
<gene>
    <name evidence="8" type="ORF">JX265_001994</name>
</gene>
<dbReference type="PANTHER" id="PTHR11654">
    <property type="entry name" value="OLIGOPEPTIDE TRANSPORTER-RELATED"/>
    <property type="match status" value="1"/>
</dbReference>
<dbReference type="Pfam" id="PF00854">
    <property type="entry name" value="PTR2"/>
    <property type="match status" value="1"/>
</dbReference>
<feature type="transmembrane region" description="Helical" evidence="7">
    <location>
        <begin position="149"/>
        <end position="167"/>
    </location>
</feature>
<dbReference type="InterPro" id="IPR000109">
    <property type="entry name" value="POT_fam"/>
</dbReference>
<reference evidence="8" key="1">
    <citation type="submission" date="2021-03" db="EMBL/GenBank/DDBJ databases">
        <title>Revisited historic fungal species revealed as producer of novel bioactive compounds through whole genome sequencing and comparative genomics.</title>
        <authorList>
            <person name="Vignolle G.A."/>
            <person name="Hochenegger N."/>
            <person name="Mach R.L."/>
            <person name="Mach-Aigner A.R."/>
            <person name="Javad Rahimi M."/>
            <person name="Salim K.A."/>
            <person name="Chan C.M."/>
            <person name="Lim L.B.L."/>
            <person name="Cai F."/>
            <person name="Druzhinina I.S."/>
            <person name="U'Ren J.M."/>
            <person name="Derntl C."/>
        </authorList>
    </citation>
    <scope>NUCLEOTIDE SEQUENCE</scope>
    <source>
        <strain evidence="8">TUCIM 5799</strain>
    </source>
</reference>
<name>A0A9P9WW99_9PEZI</name>
<evidence type="ECO:0000256" key="2">
    <source>
        <dbReference type="ARBA" id="ARBA00005982"/>
    </source>
</evidence>
<comment type="caution">
    <text evidence="8">The sequence shown here is derived from an EMBL/GenBank/DDBJ whole genome shotgun (WGS) entry which is preliminary data.</text>
</comment>
<sequence length="572" mass="62510">MTSPEKLAIVPEDNLPVLDHGPSITEDKQTAVRSEKRSREDERAVAQQIPPGDDASLTDHLPRVTDHLPASVIIALFIGAAERFTYYALTTPWQNYMQNARNQATPGALGLGQSTATNISNAYLFFSFLCPMPFAILSDTWLGRYKTLLLSLGIYMIGCLVFFLTSIPKSLEAGAGVGGLASGMILIGLGQGGVKATFSPFLGDQYNQKDAPGVSTTKTGKRVIKDSALTLHYIYNLFYWATNVASLSSVPSTFLEKDFDFWVAYLFAACSLLISVGLLVIFRSKLVKVSPQGNRLPTAAKVILCAMRNGWKMNNAKPSHQLSVYGKVVSWDDEFVDELVMGLSTCRVLLSFAIFYLCINQMYNNLISQAGQMELHGVPNDMIQALAGIACVLLGPAIQWMNDAIAHRNLFFGPMLRITLAFVFCSGAMAFSAGLQNLIYDAPPCYNAPRACGFEGPNYINVWIQTPVYFILAAAEIFGFVTASEYSYRKAPRDMKSIIQAFVQLTAAFGSALGMAISPVAKDPYLVIMYSSLAAAMAICGMIFWLCFRSYDKAEKAASHMARSSGVVENQE</sequence>
<feature type="transmembrane region" description="Helical" evidence="7">
    <location>
        <begin position="527"/>
        <end position="548"/>
    </location>
</feature>
<protein>
    <recommendedName>
        <fullName evidence="10">Oligopeptide transporter</fullName>
    </recommendedName>
</protein>
<dbReference type="EMBL" id="JAFIMR010000003">
    <property type="protein sequence ID" value="KAI1880373.1"/>
    <property type="molecule type" value="Genomic_DNA"/>
</dbReference>
<evidence type="ECO:0000313" key="9">
    <source>
        <dbReference type="Proteomes" id="UP000829685"/>
    </source>
</evidence>
<keyword evidence="5 7" id="KW-0472">Membrane</keyword>
<organism evidence="8 9">
    <name type="scientific">Neoarthrinium moseri</name>
    <dbReference type="NCBI Taxonomy" id="1658444"/>
    <lineage>
        <taxon>Eukaryota</taxon>
        <taxon>Fungi</taxon>
        <taxon>Dikarya</taxon>
        <taxon>Ascomycota</taxon>
        <taxon>Pezizomycotina</taxon>
        <taxon>Sordariomycetes</taxon>
        <taxon>Xylariomycetidae</taxon>
        <taxon>Amphisphaeriales</taxon>
        <taxon>Apiosporaceae</taxon>
        <taxon>Neoarthrinium</taxon>
    </lineage>
</organism>
<evidence type="ECO:0000256" key="1">
    <source>
        <dbReference type="ARBA" id="ARBA00004141"/>
    </source>
</evidence>
<feature type="transmembrane region" description="Helical" evidence="7">
    <location>
        <begin position="122"/>
        <end position="142"/>
    </location>
</feature>
<feature type="region of interest" description="Disordered" evidence="6">
    <location>
        <begin position="1"/>
        <end position="60"/>
    </location>
</feature>
<dbReference type="Proteomes" id="UP000829685">
    <property type="component" value="Unassembled WGS sequence"/>
</dbReference>
<evidence type="ECO:0000256" key="7">
    <source>
        <dbReference type="SAM" id="Phobius"/>
    </source>
</evidence>
<keyword evidence="3 7" id="KW-0812">Transmembrane</keyword>
<proteinExistence type="inferred from homology"/>
<keyword evidence="4 7" id="KW-1133">Transmembrane helix</keyword>
<feature type="transmembrane region" description="Helical" evidence="7">
    <location>
        <begin position="502"/>
        <end position="521"/>
    </location>
</feature>
<feature type="compositionally biased region" description="Basic and acidic residues" evidence="6">
    <location>
        <begin position="25"/>
        <end position="44"/>
    </location>
</feature>
<dbReference type="SUPFAM" id="SSF103473">
    <property type="entry name" value="MFS general substrate transporter"/>
    <property type="match status" value="1"/>
</dbReference>
<evidence type="ECO:0008006" key="10">
    <source>
        <dbReference type="Google" id="ProtNLM"/>
    </source>
</evidence>
<feature type="transmembrane region" description="Helical" evidence="7">
    <location>
        <begin position="262"/>
        <end position="282"/>
    </location>
</feature>